<dbReference type="CDD" id="cd05304">
    <property type="entry name" value="Rubrum_tdh"/>
    <property type="match status" value="1"/>
</dbReference>
<organism evidence="9">
    <name type="scientific">marine sediment metagenome</name>
    <dbReference type="NCBI Taxonomy" id="412755"/>
    <lineage>
        <taxon>unclassified sequences</taxon>
        <taxon>metagenomes</taxon>
        <taxon>ecological metagenomes</taxon>
    </lineage>
</organism>
<dbReference type="AlphaFoldDB" id="A0A0F9SB16"/>
<dbReference type="Pfam" id="PF01262">
    <property type="entry name" value="AlaDh_PNT_C"/>
    <property type="match status" value="1"/>
</dbReference>
<comment type="catalytic activity">
    <reaction evidence="6">
        <text>NAD(+) + NADPH + H(+)(in) = NADH + NADP(+) + H(+)(out)</text>
        <dbReference type="Rhea" id="RHEA:47992"/>
        <dbReference type="ChEBI" id="CHEBI:15378"/>
        <dbReference type="ChEBI" id="CHEBI:57540"/>
        <dbReference type="ChEBI" id="CHEBI:57783"/>
        <dbReference type="ChEBI" id="CHEBI:57945"/>
        <dbReference type="ChEBI" id="CHEBI:58349"/>
        <dbReference type="EC" id="7.1.1.1"/>
    </reaction>
</comment>
<evidence type="ECO:0000256" key="1">
    <source>
        <dbReference type="ARBA" id="ARBA00012943"/>
    </source>
</evidence>
<dbReference type="PANTHER" id="PTHR10160">
    <property type="entry name" value="NAD(P) TRANSHYDROGENASE"/>
    <property type="match status" value="1"/>
</dbReference>
<dbReference type="EC" id="7.1.1.1" evidence="1"/>
<dbReference type="InterPro" id="IPR007886">
    <property type="entry name" value="AlaDH/PNT_N"/>
</dbReference>
<dbReference type="SMART" id="SM01002">
    <property type="entry name" value="AlaDh_PNT_C"/>
    <property type="match status" value="1"/>
</dbReference>
<evidence type="ECO:0000256" key="3">
    <source>
        <dbReference type="ARBA" id="ARBA00022857"/>
    </source>
</evidence>
<evidence type="ECO:0000259" key="8">
    <source>
        <dbReference type="SMART" id="SM01003"/>
    </source>
</evidence>
<dbReference type="GO" id="GO:0050661">
    <property type="term" value="F:NADP binding"/>
    <property type="evidence" value="ECO:0007669"/>
    <property type="project" value="TreeGrafter"/>
</dbReference>
<name>A0A0F9SB16_9ZZZZ</name>
<keyword evidence="4" id="KW-1278">Translocase</keyword>
<dbReference type="GO" id="GO:0005886">
    <property type="term" value="C:plasma membrane"/>
    <property type="evidence" value="ECO:0007669"/>
    <property type="project" value="TreeGrafter"/>
</dbReference>
<dbReference type="SUPFAM" id="SSF51735">
    <property type="entry name" value="NAD(P)-binding Rossmann-fold domains"/>
    <property type="match status" value="1"/>
</dbReference>
<dbReference type="SMART" id="SM01003">
    <property type="entry name" value="AlaDh_PNT_N"/>
    <property type="match status" value="1"/>
</dbReference>
<keyword evidence="3" id="KW-0521">NADP</keyword>
<dbReference type="GO" id="GO:0008750">
    <property type="term" value="F:proton-translocating NAD(P)+ transhydrogenase activity"/>
    <property type="evidence" value="ECO:0007669"/>
    <property type="project" value="UniProtKB-EC"/>
</dbReference>
<dbReference type="InterPro" id="IPR007698">
    <property type="entry name" value="AlaDH/PNT_NAD(H)-bd"/>
</dbReference>
<evidence type="ECO:0000313" key="9">
    <source>
        <dbReference type="EMBL" id="KKN64229.1"/>
    </source>
</evidence>
<keyword evidence="2" id="KW-0547">Nucleotide-binding</keyword>
<proteinExistence type="predicted"/>
<feature type="domain" description="Alanine dehydrogenase/pyridine nucleotide transhydrogenase N-terminal" evidence="8">
    <location>
        <begin position="6"/>
        <end position="136"/>
    </location>
</feature>
<keyword evidence="5" id="KW-0520">NAD</keyword>
<evidence type="ECO:0000256" key="2">
    <source>
        <dbReference type="ARBA" id="ARBA00022741"/>
    </source>
</evidence>
<accession>A0A0F9SB16</accession>
<feature type="domain" description="Alanine dehydrogenase/pyridine nucleotide transhydrogenase NAD(H)-binding" evidence="7">
    <location>
        <begin position="145"/>
        <end position="307"/>
    </location>
</feature>
<reference evidence="9" key="1">
    <citation type="journal article" date="2015" name="Nature">
        <title>Complex archaea that bridge the gap between prokaryotes and eukaryotes.</title>
        <authorList>
            <person name="Spang A."/>
            <person name="Saw J.H."/>
            <person name="Jorgensen S.L."/>
            <person name="Zaremba-Niedzwiedzka K."/>
            <person name="Martijn J."/>
            <person name="Lind A.E."/>
            <person name="van Eijk R."/>
            <person name="Schleper C."/>
            <person name="Guy L."/>
            <person name="Ettema T.J."/>
        </authorList>
    </citation>
    <scope>NUCLEOTIDE SEQUENCE</scope>
</reference>
<sequence>MPLPLYVPKETKEHEKRVALVPSVAAKLQKLGLEITMESGAGKAARIPDSAYTDAGVSLGSVEGAKLIFRVQPPSLEDIAQMPEGAVLCSFIYAQREPAVVKALQERNITCFAMELIPRITRAQAMDALSSQAALAGYYAALLAATQLNRILPMMTTAVGSLRPARILVMGAGVAGLQALATAKRLGAMIEGYDVRPEVKEQVQSVGGKFVDTGVNAVGEGGYARELTDEEKQQVEAVLTRHVQQADAVITTASIPGKPSPKILTEAQIMGMKDGAVIIDLAAEGGGNTPLTKPGETIEVGPVSIIAPLNITSHLAEHASELYSRNLLALVTLMVQDGELKLDWEDEVLAKSVLTHEGEIRNDAAREAVENQSEGAL</sequence>
<dbReference type="GO" id="GO:0006740">
    <property type="term" value="P:NADPH regeneration"/>
    <property type="evidence" value="ECO:0007669"/>
    <property type="project" value="TreeGrafter"/>
</dbReference>
<gene>
    <name evidence="9" type="ORF">LCGC14_0493880</name>
</gene>
<dbReference type="Gene3D" id="3.40.50.720">
    <property type="entry name" value="NAD(P)-binding Rossmann-like Domain"/>
    <property type="match status" value="2"/>
</dbReference>
<evidence type="ECO:0000256" key="6">
    <source>
        <dbReference type="ARBA" id="ARBA00048202"/>
    </source>
</evidence>
<dbReference type="EMBL" id="LAZR01000563">
    <property type="protein sequence ID" value="KKN64229.1"/>
    <property type="molecule type" value="Genomic_DNA"/>
</dbReference>
<protein>
    <recommendedName>
        <fullName evidence="1">proton-translocating NAD(P)(+) transhydrogenase</fullName>
        <ecNumber evidence="1">7.1.1.1</ecNumber>
    </recommendedName>
</protein>
<dbReference type="SUPFAM" id="SSF52283">
    <property type="entry name" value="Formate/glycerate dehydrogenase catalytic domain-like"/>
    <property type="match status" value="1"/>
</dbReference>
<dbReference type="Pfam" id="PF05222">
    <property type="entry name" value="AlaDh_PNT_N"/>
    <property type="match status" value="1"/>
</dbReference>
<dbReference type="InterPro" id="IPR036291">
    <property type="entry name" value="NAD(P)-bd_dom_sf"/>
</dbReference>
<comment type="caution">
    <text evidence="9">The sequence shown here is derived from an EMBL/GenBank/DDBJ whole genome shotgun (WGS) entry which is preliminary data.</text>
</comment>
<dbReference type="PANTHER" id="PTHR10160:SF19">
    <property type="entry name" value="PROTON-TRANSLOCATING NAD(P)(+) TRANSHYDROGENASE"/>
    <property type="match status" value="1"/>
</dbReference>
<evidence type="ECO:0000256" key="5">
    <source>
        <dbReference type="ARBA" id="ARBA00023027"/>
    </source>
</evidence>
<evidence type="ECO:0000256" key="4">
    <source>
        <dbReference type="ARBA" id="ARBA00022967"/>
    </source>
</evidence>
<evidence type="ECO:0000259" key="7">
    <source>
        <dbReference type="SMART" id="SM01002"/>
    </source>
</evidence>